<keyword evidence="4" id="KW-1185">Reference proteome</keyword>
<evidence type="ECO:0000313" key="3">
    <source>
        <dbReference type="EMBL" id="ACL25103.1"/>
    </source>
</evidence>
<protein>
    <submittedName>
        <fullName evidence="3">Fe-S metabolism associated SufE</fullName>
    </submittedName>
</protein>
<dbReference type="HOGENOM" id="CLU_124502_2_0_0"/>
<dbReference type="SUPFAM" id="SSF82649">
    <property type="entry name" value="SufE/NifU"/>
    <property type="match status" value="1"/>
</dbReference>
<organism evidence="3 4">
    <name type="scientific">Chloroflexus aggregans (strain MD-66 / DSM 9485)</name>
    <dbReference type="NCBI Taxonomy" id="326427"/>
    <lineage>
        <taxon>Bacteria</taxon>
        <taxon>Bacillati</taxon>
        <taxon>Chloroflexota</taxon>
        <taxon>Chloroflexia</taxon>
        <taxon>Chloroflexales</taxon>
        <taxon>Chloroflexineae</taxon>
        <taxon>Chloroflexaceae</taxon>
        <taxon>Chloroflexus</taxon>
    </lineage>
</organism>
<name>B8GD36_CHLAD</name>
<feature type="domain" description="Fe-S metabolism associated" evidence="2">
    <location>
        <begin position="17"/>
        <end position="138"/>
    </location>
</feature>
<dbReference type="EMBL" id="CP001337">
    <property type="protein sequence ID" value="ACL25103.1"/>
    <property type="molecule type" value="Genomic_DNA"/>
</dbReference>
<dbReference type="OrthoDB" id="9806335at2"/>
<accession>B8GD36</accession>
<dbReference type="STRING" id="326427.Cagg_2220"/>
<dbReference type="Proteomes" id="UP000002508">
    <property type="component" value="Chromosome"/>
</dbReference>
<evidence type="ECO:0000313" key="4">
    <source>
        <dbReference type="Proteomes" id="UP000002508"/>
    </source>
</evidence>
<gene>
    <name evidence="3" type="ordered locus">Cagg_2220</name>
</gene>
<comment type="similarity">
    <text evidence="1">Belongs to the SufE family.</text>
</comment>
<dbReference type="eggNOG" id="COG2166">
    <property type="taxonomic scope" value="Bacteria"/>
</dbReference>
<dbReference type="AlphaFoldDB" id="B8GD36"/>
<dbReference type="KEGG" id="cag:Cagg_2220"/>
<dbReference type="Gene3D" id="3.90.1010.10">
    <property type="match status" value="1"/>
</dbReference>
<dbReference type="Pfam" id="PF02657">
    <property type="entry name" value="SufE"/>
    <property type="match status" value="1"/>
</dbReference>
<evidence type="ECO:0000259" key="2">
    <source>
        <dbReference type="Pfam" id="PF02657"/>
    </source>
</evidence>
<proteinExistence type="inferred from homology"/>
<evidence type="ECO:0000256" key="1">
    <source>
        <dbReference type="ARBA" id="ARBA00010282"/>
    </source>
</evidence>
<sequence>MNDQTFIPPRLAEIAADFRAASREEKLELLLEFSEQLPPLPPELRDHRGLEQVHECMSPVFVIAQRNGEQIEYYIDIPPEAPTIRGFAAILREGMNGLTPEQVLKVSSAFIQQMGLHQVLSPQRLNGINALLVYMKRQALRLLEGE</sequence>
<reference evidence="3" key="1">
    <citation type="submission" date="2008-12" db="EMBL/GenBank/DDBJ databases">
        <title>Complete sequence of Chloroflexus aggregans DSM 9485.</title>
        <authorList>
            <consortium name="US DOE Joint Genome Institute"/>
            <person name="Lucas S."/>
            <person name="Copeland A."/>
            <person name="Lapidus A."/>
            <person name="Glavina del Rio T."/>
            <person name="Dalin E."/>
            <person name="Tice H."/>
            <person name="Pitluck S."/>
            <person name="Foster B."/>
            <person name="Larimer F."/>
            <person name="Land M."/>
            <person name="Hauser L."/>
            <person name="Kyrpides N."/>
            <person name="Mikhailova N."/>
            <person name="Bryant D."/>
            <person name="Richardson P."/>
        </authorList>
    </citation>
    <scope>NUCLEOTIDE SEQUENCE</scope>
    <source>
        <strain evidence="3">DSM 9485</strain>
    </source>
</reference>
<dbReference type="PANTHER" id="PTHR43597:SF5">
    <property type="entry name" value="SUFE-LIKE PROTEIN 2, CHLOROPLASTIC"/>
    <property type="match status" value="1"/>
</dbReference>
<dbReference type="PANTHER" id="PTHR43597">
    <property type="entry name" value="SULFUR ACCEPTOR PROTEIN CSDE"/>
    <property type="match status" value="1"/>
</dbReference>
<dbReference type="InterPro" id="IPR003808">
    <property type="entry name" value="Fe-S_metab-assoc_dom"/>
</dbReference>